<evidence type="ECO:0000256" key="4">
    <source>
        <dbReference type="SAM" id="MobiDB-lite"/>
    </source>
</evidence>
<keyword evidence="1 3" id="KW-0343">GTPase activation</keyword>
<reference evidence="6" key="1">
    <citation type="journal article" date="2019" name="Int. J. Syst. Evol. Microbiol.">
        <title>The Global Catalogue of Microorganisms (GCM) 10K type strain sequencing project: providing services to taxonomists for standard genome sequencing and annotation.</title>
        <authorList>
            <consortium name="The Broad Institute Genomics Platform"/>
            <consortium name="The Broad Institute Genome Sequencing Center for Infectious Disease"/>
            <person name="Wu L."/>
            <person name="Ma J."/>
        </authorList>
    </citation>
    <scope>NUCLEOTIDE SEQUENCE [LARGE SCALE GENOMIC DNA]</scope>
    <source>
        <strain evidence="6">CGMCC 1.16031</strain>
    </source>
</reference>
<protein>
    <recommendedName>
        <fullName evidence="3">Der GTPase-activating protein YihI</fullName>
    </recommendedName>
</protein>
<dbReference type="Pfam" id="PF04220">
    <property type="entry name" value="YihI"/>
    <property type="match status" value="1"/>
</dbReference>
<evidence type="ECO:0000313" key="6">
    <source>
        <dbReference type="Proteomes" id="UP001596364"/>
    </source>
</evidence>
<comment type="function">
    <text evidence="3">A GTPase-activating protein (GAP) that modifies Der/EngA GTPase function. May play a role in ribosome biogenesis.</text>
</comment>
<evidence type="ECO:0000256" key="1">
    <source>
        <dbReference type="ARBA" id="ARBA00022468"/>
    </source>
</evidence>
<dbReference type="RefSeq" id="WP_131257556.1">
    <property type="nucleotide sequence ID" value="NZ_JBHSUS010000001.1"/>
</dbReference>
<dbReference type="Proteomes" id="UP001596364">
    <property type="component" value="Unassembled WGS sequence"/>
</dbReference>
<proteinExistence type="inferred from homology"/>
<organism evidence="5 6">
    <name type="scientific">Pseudobowmanella zhangzhouensis</name>
    <dbReference type="NCBI Taxonomy" id="1537679"/>
    <lineage>
        <taxon>Bacteria</taxon>
        <taxon>Pseudomonadati</taxon>
        <taxon>Pseudomonadota</taxon>
        <taxon>Gammaproteobacteria</taxon>
        <taxon>Alteromonadales</taxon>
        <taxon>Alteromonadaceae</taxon>
    </lineage>
</organism>
<dbReference type="NCBIfam" id="NF003560">
    <property type="entry name" value="PRK05244.1-1"/>
    <property type="match status" value="1"/>
</dbReference>
<keyword evidence="6" id="KW-1185">Reference proteome</keyword>
<evidence type="ECO:0000313" key="5">
    <source>
        <dbReference type="EMBL" id="MFC6441690.1"/>
    </source>
</evidence>
<dbReference type="EMBL" id="JBHSUS010000001">
    <property type="protein sequence ID" value="MFC6441690.1"/>
    <property type="molecule type" value="Genomic_DNA"/>
</dbReference>
<accession>A0ABW1XP52</accession>
<comment type="similarity">
    <text evidence="3">Belongs to the YihI family.</text>
</comment>
<feature type="compositionally biased region" description="Basic and acidic residues" evidence="4">
    <location>
        <begin position="17"/>
        <end position="26"/>
    </location>
</feature>
<evidence type="ECO:0000256" key="2">
    <source>
        <dbReference type="ARBA" id="ARBA00022517"/>
    </source>
</evidence>
<evidence type="ECO:0000256" key="3">
    <source>
        <dbReference type="HAMAP-Rule" id="MF_01058"/>
    </source>
</evidence>
<dbReference type="HAMAP" id="MF_01058">
    <property type="entry name" value="GAP_YihI"/>
    <property type="match status" value="1"/>
</dbReference>
<sequence length="171" mass="19507">MAKKKTRKVGLIGVRKLPKEELEKLRKSQPSNERVKKHKGKPAGNKQAEGQKKKPVAKTKASAVDPRLGSKKPIALIAEAKPKINKPRFFSPAQELEAIENDKRLEQLIAKLEQGKKITTDEQRFVDEKLARHQQLCKMLGIESVDDVDEEDDDADLLERFEQSDLNEYRK</sequence>
<feature type="region of interest" description="Disordered" evidence="4">
    <location>
        <begin position="1"/>
        <end position="67"/>
    </location>
</feature>
<gene>
    <name evidence="3 5" type="primary">yihI</name>
    <name evidence="5" type="ORF">ACFP85_16165</name>
</gene>
<comment type="caution">
    <text evidence="5">The sequence shown here is derived from an EMBL/GenBank/DDBJ whole genome shotgun (WGS) entry which is preliminary data.</text>
</comment>
<dbReference type="InterPro" id="IPR007336">
    <property type="entry name" value="YihI"/>
</dbReference>
<comment type="subunit">
    <text evidence="3">Interacts with Der.</text>
</comment>
<name>A0ABW1XP52_9ALTE</name>
<keyword evidence="2 3" id="KW-0690">Ribosome biogenesis</keyword>